<proteinExistence type="predicted"/>
<feature type="compositionally biased region" description="Low complexity" evidence="1">
    <location>
        <begin position="16"/>
        <end position="25"/>
    </location>
</feature>
<feature type="compositionally biased region" description="Gly residues" evidence="1">
    <location>
        <begin position="153"/>
        <end position="165"/>
    </location>
</feature>
<feature type="compositionally biased region" description="Low complexity" evidence="1">
    <location>
        <begin position="142"/>
        <end position="152"/>
    </location>
</feature>
<accession>A0AB34GPG2</accession>
<sequence>MGEVGGGVVEQRDSSGGRSPPSTQRSRSRCGGAGGSPGGGRSDGSDRYSSPGGECGAWVPAPGPGASEGPRGPGRRHLHSEEGSGQHPGAKARRDFCSRAAAPPLGRCRMNGRTGRRALRVPGTLASLPPAAGPRPCAPQPAGTRASSARGARGWGEPGAGGGEW</sequence>
<evidence type="ECO:0000313" key="2">
    <source>
        <dbReference type="EMBL" id="KAJ8781968.1"/>
    </source>
</evidence>
<dbReference type="EMBL" id="JAIQCJ010002136">
    <property type="protein sequence ID" value="KAJ8781968.1"/>
    <property type="molecule type" value="Genomic_DNA"/>
</dbReference>
<name>A0AB34GPG2_ESCRO</name>
<protein>
    <submittedName>
        <fullName evidence="2">Uncharacterized protein</fullName>
    </submittedName>
</protein>
<comment type="caution">
    <text evidence="2">The sequence shown here is derived from an EMBL/GenBank/DDBJ whole genome shotgun (WGS) entry which is preliminary data.</text>
</comment>
<keyword evidence="3" id="KW-1185">Reference proteome</keyword>
<organism evidence="2 3">
    <name type="scientific">Eschrichtius robustus</name>
    <name type="common">California gray whale</name>
    <name type="synonym">Eschrichtius gibbosus</name>
    <dbReference type="NCBI Taxonomy" id="9764"/>
    <lineage>
        <taxon>Eukaryota</taxon>
        <taxon>Metazoa</taxon>
        <taxon>Chordata</taxon>
        <taxon>Craniata</taxon>
        <taxon>Vertebrata</taxon>
        <taxon>Euteleostomi</taxon>
        <taxon>Mammalia</taxon>
        <taxon>Eutheria</taxon>
        <taxon>Laurasiatheria</taxon>
        <taxon>Artiodactyla</taxon>
        <taxon>Whippomorpha</taxon>
        <taxon>Cetacea</taxon>
        <taxon>Mysticeti</taxon>
        <taxon>Eschrichtiidae</taxon>
        <taxon>Eschrichtius</taxon>
    </lineage>
</organism>
<evidence type="ECO:0000313" key="3">
    <source>
        <dbReference type="Proteomes" id="UP001159641"/>
    </source>
</evidence>
<dbReference type="Proteomes" id="UP001159641">
    <property type="component" value="Unassembled WGS sequence"/>
</dbReference>
<gene>
    <name evidence="2" type="ORF">J1605_010481</name>
</gene>
<reference evidence="2 3" key="1">
    <citation type="submission" date="2022-11" db="EMBL/GenBank/DDBJ databases">
        <title>Whole genome sequence of Eschrichtius robustus ER-17-0199.</title>
        <authorList>
            <person name="Bruniche-Olsen A."/>
            <person name="Black A.N."/>
            <person name="Fields C.J."/>
            <person name="Walden K."/>
            <person name="Dewoody J.A."/>
        </authorList>
    </citation>
    <scope>NUCLEOTIDE SEQUENCE [LARGE SCALE GENOMIC DNA]</scope>
    <source>
        <strain evidence="2">ER-17-0199</strain>
        <tissue evidence="2">Blubber</tissue>
    </source>
</reference>
<dbReference type="AlphaFoldDB" id="A0AB34GPG2"/>
<feature type="compositionally biased region" description="Gly residues" evidence="1">
    <location>
        <begin position="31"/>
        <end position="42"/>
    </location>
</feature>
<evidence type="ECO:0000256" key="1">
    <source>
        <dbReference type="SAM" id="MobiDB-lite"/>
    </source>
</evidence>
<feature type="region of interest" description="Disordered" evidence="1">
    <location>
        <begin position="1"/>
        <end position="165"/>
    </location>
</feature>